<proteinExistence type="predicted"/>
<dbReference type="InterPro" id="IPR018641">
    <property type="entry name" value="Trfase_1_rSAM/seldom-assoc"/>
</dbReference>
<dbReference type="Pfam" id="PF09837">
    <property type="entry name" value="DUF2064"/>
    <property type="match status" value="1"/>
</dbReference>
<protein>
    <submittedName>
        <fullName evidence="1">DUF2064 domain-containing protein</fullName>
    </submittedName>
</protein>
<dbReference type="EMBL" id="JAAXLA010000021">
    <property type="protein sequence ID" value="NMH98331.1"/>
    <property type="molecule type" value="Genomic_DNA"/>
</dbReference>
<dbReference type="SUPFAM" id="SSF53448">
    <property type="entry name" value="Nucleotide-diphospho-sugar transferases"/>
    <property type="match status" value="1"/>
</dbReference>
<dbReference type="Gene3D" id="3.90.550.10">
    <property type="entry name" value="Spore Coat Polysaccharide Biosynthesis Protein SpsA, Chain A"/>
    <property type="match status" value="1"/>
</dbReference>
<accession>A0ABX1S9U0</accession>
<name>A0ABX1S9U0_9PSEU</name>
<organism evidence="1 2">
    <name type="scientific">Pseudonocardia acidicola</name>
    <dbReference type="NCBI Taxonomy" id="2724939"/>
    <lineage>
        <taxon>Bacteria</taxon>
        <taxon>Bacillati</taxon>
        <taxon>Actinomycetota</taxon>
        <taxon>Actinomycetes</taxon>
        <taxon>Pseudonocardiales</taxon>
        <taxon>Pseudonocardiaceae</taxon>
        <taxon>Pseudonocardia</taxon>
    </lineage>
</organism>
<dbReference type="PANTHER" id="PTHR36529">
    <property type="entry name" value="SLL1095 PROTEIN"/>
    <property type="match status" value="1"/>
</dbReference>
<comment type="caution">
    <text evidence="1">The sequence shown here is derived from an EMBL/GenBank/DDBJ whole genome shotgun (WGS) entry which is preliminary data.</text>
</comment>
<sequence length="233" mass="23448">MRGVALIVLAKAPEPGRVKTRLCPPATAEQAADLAAAAFLDTLDAVRGIAGGRPVVALTGRLEHAVRAAELAEALRDTPTPAQRGADLGERIAAAHADTAALLPGLPTLLLGMDTPQVDAALLTGCLDRLWHPGVDAVLGPAADGGWWALGLRDPRWAAVLAGVPTSRADTGERTLGVLRAAGLQVATLPELTDVDTAADAVVVGRSAPSTRFAAALAALPALTAGGTLGEAG</sequence>
<dbReference type="InterPro" id="IPR029044">
    <property type="entry name" value="Nucleotide-diphossugar_trans"/>
</dbReference>
<evidence type="ECO:0000313" key="2">
    <source>
        <dbReference type="Proteomes" id="UP000820669"/>
    </source>
</evidence>
<dbReference type="PANTHER" id="PTHR36529:SF1">
    <property type="entry name" value="GLYCOSYLTRANSFERASE"/>
    <property type="match status" value="1"/>
</dbReference>
<dbReference type="Proteomes" id="UP000820669">
    <property type="component" value="Unassembled WGS sequence"/>
</dbReference>
<keyword evidence="2" id="KW-1185">Reference proteome</keyword>
<evidence type="ECO:0000313" key="1">
    <source>
        <dbReference type="EMBL" id="NMH98331.1"/>
    </source>
</evidence>
<gene>
    <name evidence="1" type="ORF">HF526_13565</name>
</gene>
<reference evidence="1 2" key="1">
    <citation type="submission" date="2020-04" db="EMBL/GenBank/DDBJ databases">
        <authorList>
            <person name="Klaysubun C."/>
            <person name="Duangmal K."/>
            <person name="Lipun K."/>
        </authorList>
    </citation>
    <scope>NUCLEOTIDE SEQUENCE [LARGE SCALE GENOMIC DNA]</scope>
    <source>
        <strain evidence="1 2">K10HN5</strain>
    </source>
</reference>
<dbReference type="RefSeq" id="WP_169381774.1">
    <property type="nucleotide sequence ID" value="NZ_JAAXLA010000021.1"/>
</dbReference>